<proteinExistence type="predicted"/>
<dbReference type="Proteomes" id="UP001258181">
    <property type="component" value="Unassembled WGS sequence"/>
</dbReference>
<dbReference type="EMBL" id="JAVDWA010000003">
    <property type="protein sequence ID" value="MDR7073208.1"/>
    <property type="molecule type" value="Genomic_DNA"/>
</dbReference>
<name>A0ABU1U150_9BACL</name>
<evidence type="ECO:0000259" key="2">
    <source>
        <dbReference type="Pfam" id="PF04892"/>
    </source>
</evidence>
<keyword evidence="1" id="KW-0472">Membrane</keyword>
<feature type="transmembrane region" description="Helical" evidence="1">
    <location>
        <begin position="99"/>
        <end position="117"/>
    </location>
</feature>
<dbReference type="RefSeq" id="WP_310258716.1">
    <property type="nucleotide sequence ID" value="NZ_JAVDWA010000003.1"/>
</dbReference>
<feature type="transmembrane region" description="Helical" evidence="1">
    <location>
        <begin position="73"/>
        <end position="92"/>
    </location>
</feature>
<evidence type="ECO:0000313" key="4">
    <source>
        <dbReference type="Proteomes" id="UP001258181"/>
    </source>
</evidence>
<reference evidence="3 4" key="1">
    <citation type="submission" date="2023-07" db="EMBL/GenBank/DDBJ databases">
        <title>Sorghum-associated microbial communities from plants grown in Nebraska, USA.</title>
        <authorList>
            <person name="Schachtman D."/>
        </authorList>
    </citation>
    <scope>NUCLEOTIDE SEQUENCE [LARGE SCALE GENOMIC DNA]</scope>
    <source>
        <strain evidence="3 4">BE211</strain>
    </source>
</reference>
<keyword evidence="1" id="KW-0812">Transmembrane</keyword>
<dbReference type="Pfam" id="PF04892">
    <property type="entry name" value="VanZ"/>
    <property type="match status" value="1"/>
</dbReference>
<protein>
    <submittedName>
        <fullName evidence="3">VanZ family protein</fullName>
    </submittedName>
</protein>
<feature type="transmembrane region" description="Helical" evidence="1">
    <location>
        <begin position="137"/>
        <end position="157"/>
    </location>
</feature>
<sequence length="170" mass="19605">MKKFFIYWLPVILWAGMIFYASSQPYEKQDLRPTISQFLDMDFISSLFSTTVFNYAGDEVSIEKLGPAQFIEFFIRKGAHFSVYFGLGFLLFRAIKLNLNKGLTFITSLVLAILYAASDEFHQSFTIHRTPHVEDVMLDSIGALVGITIALLIYRNFRRNQTYSNRGMLQ</sequence>
<gene>
    <name evidence="3" type="ORF">J2X07_002194</name>
</gene>
<dbReference type="NCBIfam" id="NF037970">
    <property type="entry name" value="vanZ_1"/>
    <property type="match status" value="1"/>
</dbReference>
<evidence type="ECO:0000313" key="3">
    <source>
        <dbReference type="EMBL" id="MDR7073208.1"/>
    </source>
</evidence>
<keyword evidence="1" id="KW-1133">Transmembrane helix</keyword>
<evidence type="ECO:0000256" key="1">
    <source>
        <dbReference type="SAM" id="Phobius"/>
    </source>
</evidence>
<organism evidence="3 4">
    <name type="scientific">Fictibacillus barbaricus</name>
    <dbReference type="NCBI Taxonomy" id="182136"/>
    <lineage>
        <taxon>Bacteria</taxon>
        <taxon>Bacillati</taxon>
        <taxon>Bacillota</taxon>
        <taxon>Bacilli</taxon>
        <taxon>Bacillales</taxon>
        <taxon>Fictibacillaceae</taxon>
        <taxon>Fictibacillus</taxon>
    </lineage>
</organism>
<comment type="caution">
    <text evidence="3">The sequence shown here is derived from an EMBL/GenBank/DDBJ whole genome shotgun (WGS) entry which is preliminary data.</text>
</comment>
<dbReference type="PIRSF" id="PIRSF019083">
    <property type="entry name" value="UCP019083_VanZ"/>
    <property type="match status" value="1"/>
</dbReference>
<dbReference type="InterPro" id="IPR016747">
    <property type="entry name" value="Phosphotransbutyrylase"/>
</dbReference>
<keyword evidence="4" id="KW-1185">Reference proteome</keyword>
<dbReference type="InterPro" id="IPR006976">
    <property type="entry name" value="VanZ-like"/>
</dbReference>
<accession>A0ABU1U150</accession>
<feature type="domain" description="VanZ-like" evidence="2">
    <location>
        <begin position="8"/>
        <end position="153"/>
    </location>
</feature>